<organism evidence="2 3">
    <name type="scientific">Noviherbaspirillum suwonense</name>
    <dbReference type="NCBI Taxonomy" id="1224511"/>
    <lineage>
        <taxon>Bacteria</taxon>
        <taxon>Pseudomonadati</taxon>
        <taxon>Pseudomonadota</taxon>
        <taxon>Betaproteobacteria</taxon>
        <taxon>Burkholderiales</taxon>
        <taxon>Oxalobacteraceae</taxon>
        <taxon>Noviherbaspirillum</taxon>
    </lineage>
</organism>
<comment type="caution">
    <text evidence="2">The sequence shown here is derived from an EMBL/GenBank/DDBJ whole genome shotgun (WGS) entry which is preliminary data.</text>
</comment>
<feature type="domain" description="AB hydrolase-1" evidence="1">
    <location>
        <begin position="27"/>
        <end position="264"/>
    </location>
</feature>
<dbReference type="SUPFAM" id="SSF53474">
    <property type="entry name" value="alpha/beta-Hydrolases"/>
    <property type="match status" value="1"/>
</dbReference>
<dbReference type="Gene3D" id="3.40.50.1820">
    <property type="entry name" value="alpha/beta hydrolase"/>
    <property type="match status" value="1"/>
</dbReference>
<dbReference type="EMBL" id="FXUL01000013">
    <property type="protein sequence ID" value="SMP68263.1"/>
    <property type="molecule type" value="Genomic_DNA"/>
</dbReference>
<keyword evidence="3" id="KW-1185">Reference proteome</keyword>
<dbReference type="Proteomes" id="UP001158049">
    <property type="component" value="Unassembled WGS sequence"/>
</dbReference>
<evidence type="ECO:0000313" key="3">
    <source>
        <dbReference type="Proteomes" id="UP001158049"/>
    </source>
</evidence>
<evidence type="ECO:0000313" key="2">
    <source>
        <dbReference type="EMBL" id="SMP68263.1"/>
    </source>
</evidence>
<gene>
    <name evidence="2" type="ORF">SAMN06295970_113123</name>
</gene>
<proteinExistence type="predicted"/>
<reference evidence="2 3" key="1">
    <citation type="submission" date="2017-05" db="EMBL/GenBank/DDBJ databases">
        <authorList>
            <person name="Varghese N."/>
            <person name="Submissions S."/>
        </authorList>
    </citation>
    <scope>NUCLEOTIDE SEQUENCE [LARGE SCALE GENOMIC DNA]</scope>
    <source>
        <strain evidence="2 3">DSM 26001</strain>
    </source>
</reference>
<name>A0ABY1QH33_9BURK</name>
<dbReference type="PRINTS" id="PR00412">
    <property type="entry name" value="EPOXHYDRLASE"/>
</dbReference>
<dbReference type="InterPro" id="IPR029058">
    <property type="entry name" value="AB_hydrolase_fold"/>
</dbReference>
<protein>
    <submittedName>
        <fullName evidence="2">Pimeloyl-ACP methyl ester carboxylesterase</fullName>
    </submittedName>
</protein>
<accession>A0ABY1QH33</accession>
<dbReference type="InterPro" id="IPR000639">
    <property type="entry name" value="Epox_hydrolase-like"/>
</dbReference>
<evidence type="ECO:0000259" key="1">
    <source>
        <dbReference type="Pfam" id="PF00561"/>
    </source>
</evidence>
<dbReference type="RefSeq" id="WP_283443473.1">
    <property type="nucleotide sequence ID" value="NZ_FXUL01000013.1"/>
</dbReference>
<dbReference type="PANTHER" id="PTHR43433">
    <property type="entry name" value="HYDROLASE, ALPHA/BETA FOLD FAMILY PROTEIN"/>
    <property type="match status" value="1"/>
</dbReference>
<dbReference type="Pfam" id="PF00561">
    <property type="entry name" value="Abhydrolase_1"/>
    <property type="match status" value="1"/>
</dbReference>
<dbReference type="PANTHER" id="PTHR43433:SF4">
    <property type="entry name" value="NON-HEME CHLOROPEROXIDASE-RELATED"/>
    <property type="match status" value="1"/>
</dbReference>
<dbReference type="PRINTS" id="PR00111">
    <property type="entry name" value="ABHYDROLASE"/>
</dbReference>
<sequence>MSTIDVGRGDENQPVQLFFQDIGKGQPVVLIHGWPLDHAMWEHQLLALPAHGLRVIAYDRRGFGASSKPWEGYDYDTFADDLKALLDALDLEDVVLVGFSMGGGEVARYMSRHGGARVKKVAFISAVTPFLQKTADNPDGVDEGVFAGMIDGLKKDRPDFLTTFGKQFFNVGLLRHPVSDATLEWTRSLAFTASPKATVDCVRAFAGTDFREDLKSITVPALIVHGDADNTVPIKVSGARTAKMMPGAQYKVYEGAPHGLFVTHHEELSRDLVAFIKGA</sequence>
<dbReference type="InterPro" id="IPR050471">
    <property type="entry name" value="AB_hydrolase"/>
</dbReference>
<dbReference type="InterPro" id="IPR000073">
    <property type="entry name" value="AB_hydrolase_1"/>
</dbReference>